<sequence length="64" mass="6451">MRDTAPPLRPAGQESTATTPTVAAAVLLGQPRDQAGDVQEAGRCGDVLGRDRASRASSAASNSS</sequence>
<gene>
    <name evidence="2" type="ORF">OG398_03090</name>
</gene>
<accession>A0AAU2VIE4</accession>
<feature type="region of interest" description="Disordered" evidence="1">
    <location>
        <begin position="30"/>
        <end position="64"/>
    </location>
</feature>
<name>A0AAU2VIE4_9ACTN</name>
<dbReference type="AlphaFoldDB" id="A0AAU2VIE4"/>
<dbReference type="EMBL" id="CP108313">
    <property type="protein sequence ID" value="WTW67335.1"/>
    <property type="molecule type" value="Genomic_DNA"/>
</dbReference>
<feature type="compositionally biased region" description="Low complexity" evidence="1">
    <location>
        <begin position="55"/>
        <end position="64"/>
    </location>
</feature>
<protein>
    <submittedName>
        <fullName evidence="2">Uncharacterized protein</fullName>
    </submittedName>
</protein>
<evidence type="ECO:0000313" key="2">
    <source>
        <dbReference type="EMBL" id="WTW67335.1"/>
    </source>
</evidence>
<organism evidence="2">
    <name type="scientific">Streptomyces sp. NBC_00008</name>
    <dbReference type="NCBI Taxonomy" id="2903610"/>
    <lineage>
        <taxon>Bacteria</taxon>
        <taxon>Bacillati</taxon>
        <taxon>Actinomycetota</taxon>
        <taxon>Actinomycetes</taxon>
        <taxon>Kitasatosporales</taxon>
        <taxon>Streptomycetaceae</taxon>
        <taxon>Streptomyces</taxon>
    </lineage>
</organism>
<proteinExistence type="predicted"/>
<evidence type="ECO:0000256" key="1">
    <source>
        <dbReference type="SAM" id="MobiDB-lite"/>
    </source>
</evidence>
<reference evidence="2" key="1">
    <citation type="submission" date="2022-10" db="EMBL/GenBank/DDBJ databases">
        <title>The complete genomes of actinobacterial strains from the NBC collection.</title>
        <authorList>
            <person name="Joergensen T.S."/>
            <person name="Alvarez Arevalo M."/>
            <person name="Sterndorff E.B."/>
            <person name="Faurdal D."/>
            <person name="Vuksanovic O."/>
            <person name="Mourched A.-S."/>
            <person name="Charusanti P."/>
            <person name="Shaw S."/>
            <person name="Blin K."/>
            <person name="Weber T."/>
        </authorList>
    </citation>
    <scope>NUCLEOTIDE SEQUENCE</scope>
    <source>
        <strain evidence="2">NBC_00008</strain>
    </source>
</reference>